<dbReference type="FunFam" id="1.10.3730.20:FF:000001">
    <property type="entry name" value="Quaternary ammonium compound resistance transporter SugE"/>
    <property type="match status" value="1"/>
</dbReference>
<comment type="similarity">
    <text evidence="7">Belongs to the drug/metabolite transporter (DMT) superfamily. Small multidrug resistance (SMR) (TC 2.A.7.1) family. Gdx/SugE subfamily.</text>
</comment>
<keyword evidence="2" id="KW-0813">Transport</keyword>
<evidence type="ECO:0000313" key="12">
    <source>
        <dbReference type="Proteomes" id="UP000003544"/>
    </source>
</evidence>
<dbReference type="SUPFAM" id="SSF103481">
    <property type="entry name" value="Multidrug resistance efflux transporter EmrE"/>
    <property type="match status" value="1"/>
</dbReference>
<dbReference type="PANTHER" id="PTHR30561:SF0">
    <property type="entry name" value="GUANIDINIUM EXPORTER"/>
    <property type="match status" value="1"/>
</dbReference>
<evidence type="ECO:0000256" key="6">
    <source>
        <dbReference type="ARBA" id="ARBA00023136"/>
    </source>
</evidence>
<dbReference type="InterPro" id="IPR037185">
    <property type="entry name" value="EmrE-like"/>
</dbReference>
<sequence length="105" mass="11228">MNWLILITAGLLEVGWAIGLKYTDGFTKPAASITTFLLMIVSLYMLSIALRSLPMGTAYAIWVGVGMVGTVIVGALFFNEAFSLIKLVSLVLIITGIAGLKWSTS</sequence>
<dbReference type="Gene3D" id="1.10.3730.20">
    <property type="match status" value="1"/>
</dbReference>
<evidence type="ECO:0000256" key="2">
    <source>
        <dbReference type="ARBA" id="ARBA00022448"/>
    </source>
</evidence>
<dbReference type="InterPro" id="IPR045324">
    <property type="entry name" value="Small_multidrug_res"/>
</dbReference>
<dbReference type="EMBL" id="AFIG01000001">
    <property type="protein sequence ID" value="EGL55225.1"/>
    <property type="molecule type" value="Genomic_DNA"/>
</dbReference>
<feature type="transmembrane region" description="Helical" evidence="10">
    <location>
        <begin position="84"/>
        <end position="102"/>
    </location>
</feature>
<dbReference type="OrthoDB" id="9808638at2"/>
<evidence type="ECO:0000256" key="10">
    <source>
        <dbReference type="SAM" id="Phobius"/>
    </source>
</evidence>
<comment type="subcellular location">
    <subcellularLocation>
        <location evidence="1 9">Cell membrane</location>
        <topology evidence="1 9">Multi-pass membrane protein</topology>
    </subcellularLocation>
</comment>
<keyword evidence="12" id="KW-1185">Reference proteome</keyword>
<dbReference type="GO" id="GO:0005886">
    <property type="term" value="C:plasma membrane"/>
    <property type="evidence" value="ECO:0007669"/>
    <property type="project" value="UniProtKB-SubCell"/>
</dbReference>
<dbReference type="InterPro" id="IPR000390">
    <property type="entry name" value="Small_drug/metabolite_transptr"/>
</dbReference>
<dbReference type="AlphaFoldDB" id="F5SXM8"/>
<feature type="transmembrane region" description="Helical" evidence="10">
    <location>
        <begin position="57"/>
        <end position="78"/>
    </location>
</feature>
<organism evidence="11 12">
    <name type="scientific">Methylophaga aminisulfidivorans MP</name>
    <dbReference type="NCBI Taxonomy" id="1026882"/>
    <lineage>
        <taxon>Bacteria</taxon>
        <taxon>Pseudomonadati</taxon>
        <taxon>Pseudomonadota</taxon>
        <taxon>Gammaproteobacteria</taxon>
        <taxon>Thiotrichales</taxon>
        <taxon>Piscirickettsiaceae</taxon>
        <taxon>Methylophaga</taxon>
    </lineage>
</organism>
<keyword evidence="3" id="KW-1003">Cell membrane</keyword>
<comment type="caution">
    <text evidence="11">The sequence shown here is derived from an EMBL/GenBank/DDBJ whole genome shotgun (WGS) entry which is preliminary data.</text>
</comment>
<accession>F5SXM8</accession>
<evidence type="ECO:0000256" key="1">
    <source>
        <dbReference type="ARBA" id="ARBA00004651"/>
    </source>
</evidence>
<evidence type="ECO:0000256" key="3">
    <source>
        <dbReference type="ARBA" id="ARBA00022475"/>
    </source>
</evidence>
<dbReference type="GO" id="GO:0022857">
    <property type="term" value="F:transmembrane transporter activity"/>
    <property type="evidence" value="ECO:0007669"/>
    <property type="project" value="InterPro"/>
</dbReference>
<evidence type="ECO:0000256" key="4">
    <source>
        <dbReference type="ARBA" id="ARBA00022692"/>
    </source>
</evidence>
<dbReference type="Proteomes" id="UP000003544">
    <property type="component" value="Unassembled WGS sequence"/>
</dbReference>
<feature type="transmembrane region" description="Helical" evidence="10">
    <location>
        <begin position="33"/>
        <end position="50"/>
    </location>
</feature>
<reference evidence="11 12" key="1">
    <citation type="journal article" date="2011" name="J. Bacteriol.">
        <title>Draft genome sequence of Methylophaga aminisulfidivorans MP T.</title>
        <authorList>
            <person name="Han G.H."/>
            <person name="Kim W."/>
            <person name="Chun J."/>
            <person name="Kim S.W."/>
        </authorList>
    </citation>
    <scope>NUCLEOTIDE SEQUENCE [LARGE SCALE GENOMIC DNA]</scope>
    <source>
        <strain evidence="12">MP(T)</strain>
    </source>
</reference>
<protein>
    <recommendedName>
        <fullName evidence="8">Guanidinium exporter</fullName>
    </recommendedName>
</protein>
<dbReference type="GO" id="GO:1990961">
    <property type="term" value="P:xenobiotic detoxification by transmembrane export across the plasma membrane"/>
    <property type="evidence" value="ECO:0007669"/>
    <property type="project" value="UniProtKB-ARBA"/>
</dbReference>
<evidence type="ECO:0000256" key="9">
    <source>
        <dbReference type="RuleBase" id="RU003942"/>
    </source>
</evidence>
<keyword evidence="6 10" id="KW-0472">Membrane</keyword>
<keyword evidence="4 9" id="KW-0812">Transmembrane</keyword>
<evidence type="ECO:0000313" key="11">
    <source>
        <dbReference type="EMBL" id="EGL55225.1"/>
    </source>
</evidence>
<evidence type="ECO:0000256" key="7">
    <source>
        <dbReference type="ARBA" id="ARBA00038151"/>
    </source>
</evidence>
<dbReference type="PANTHER" id="PTHR30561">
    <property type="entry name" value="SMR FAMILY PROTON-DEPENDENT DRUG EFFLUX TRANSPORTER SUGE"/>
    <property type="match status" value="1"/>
</dbReference>
<evidence type="ECO:0000256" key="8">
    <source>
        <dbReference type="ARBA" id="ARBA00039168"/>
    </source>
</evidence>
<evidence type="ECO:0000256" key="5">
    <source>
        <dbReference type="ARBA" id="ARBA00022989"/>
    </source>
</evidence>
<gene>
    <name evidence="11" type="ORF">MAMP_02219</name>
</gene>
<dbReference type="STRING" id="1026882.MAMP_02219"/>
<dbReference type="RefSeq" id="WP_007145111.1">
    <property type="nucleotide sequence ID" value="NZ_AFIG01000001.1"/>
</dbReference>
<keyword evidence="5 10" id="KW-1133">Transmembrane helix</keyword>
<dbReference type="eggNOG" id="COG2076">
    <property type="taxonomic scope" value="Bacteria"/>
</dbReference>
<dbReference type="Pfam" id="PF00893">
    <property type="entry name" value="Multi_Drug_Res"/>
    <property type="match status" value="1"/>
</dbReference>
<name>F5SXM8_9GAMM</name>
<proteinExistence type="inferred from homology"/>